<dbReference type="PANTHER" id="PTHR46018:SF2">
    <property type="entry name" value="ZINC PHOSPHODIESTERASE ELAC PROTEIN 1"/>
    <property type="match status" value="1"/>
</dbReference>
<gene>
    <name evidence="3" type="ORF">SAMN04487972_106191</name>
</gene>
<dbReference type="EMBL" id="FOJO01000006">
    <property type="protein sequence ID" value="SFA49382.1"/>
    <property type="molecule type" value="Genomic_DNA"/>
</dbReference>
<evidence type="ECO:0000259" key="2">
    <source>
        <dbReference type="SMART" id="SM00849"/>
    </source>
</evidence>
<organism evidence="3 4">
    <name type="scientific">Paracoccus halophilus</name>
    <dbReference type="NCBI Taxonomy" id="376733"/>
    <lineage>
        <taxon>Bacteria</taxon>
        <taxon>Pseudomonadati</taxon>
        <taxon>Pseudomonadota</taxon>
        <taxon>Alphaproteobacteria</taxon>
        <taxon>Rhodobacterales</taxon>
        <taxon>Paracoccaceae</taxon>
        <taxon>Paracoccus</taxon>
    </lineage>
</organism>
<proteinExistence type="predicted"/>
<evidence type="ECO:0000313" key="3">
    <source>
        <dbReference type="EMBL" id="SFA49382.1"/>
    </source>
</evidence>
<dbReference type="RefSeq" id="WP_052081311.1">
    <property type="nucleotide sequence ID" value="NZ_FOJO01000006.1"/>
</dbReference>
<evidence type="ECO:0000256" key="1">
    <source>
        <dbReference type="ARBA" id="ARBA00022801"/>
    </source>
</evidence>
<reference evidence="3 4" key="1">
    <citation type="submission" date="2016-10" db="EMBL/GenBank/DDBJ databases">
        <authorList>
            <person name="de Groot N.N."/>
        </authorList>
    </citation>
    <scope>NUCLEOTIDE SEQUENCE [LARGE SCALE GENOMIC DNA]</scope>
    <source>
        <strain evidence="3 4">CGMCC 1.6117</strain>
    </source>
</reference>
<dbReference type="Pfam" id="PF12706">
    <property type="entry name" value="Lactamase_B_2"/>
    <property type="match status" value="1"/>
</dbReference>
<feature type="domain" description="Metallo-beta-lactamase" evidence="2">
    <location>
        <begin position="18"/>
        <end position="229"/>
    </location>
</feature>
<keyword evidence="1" id="KW-0378">Hydrolase</keyword>
<dbReference type="SUPFAM" id="SSF56281">
    <property type="entry name" value="Metallo-hydrolase/oxidoreductase"/>
    <property type="match status" value="1"/>
</dbReference>
<dbReference type="Gene3D" id="3.60.15.10">
    <property type="entry name" value="Ribonuclease Z/Hydroxyacylglutathione hydrolase-like"/>
    <property type="match status" value="1"/>
</dbReference>
<evidence type="ECO:0000313" key="4">
    <source>
        <dbReference type="Proteomes" id="UP000182312"/>
    </source>
</evidence>
<dbReference type="PANTHER" id="PTHR46018">
    <property type="entry name" value="ZINC PHOSPHODIESTERASE ELAC PROTEIN 1"/>
    <property type="match status" value="1"/>
</dbReference>
<dbReference type="CDD" id="cd07719">
    <property type="entry name" value="arylsulfatase_AtsA-like_MBL-fold"/>
    <property type="match status" value="1"/>
</dbReference>
<sequence>MKVTMLGTGNPAPSLRRMGSGYLLEIADDVIVLDHGPGAHHRLLQAGRKPTEITHMMFSHLHYDHCVDFPRLVLTRWDQGAGQLPELKIYGPPPTAQFVDRLLGENGAYRFDIEARCGWESSLNVYQLRGGKLPRKPPSPSVQEYSHGSVIETDNWRLTIAEVPHAQPYLTCLALRFDTDQGSFVYSGDAGPCDNLLELAQDCDLMIHMCCNISGTVNHPAHLKGNTGHLELAEIGRKTNAGTIVATHIYDQFDLPGVRERVIAEMSQIYKGNLVFGEDLMELGLKPNAMAAFD</sequence>
<dbReference type="InterPro" id="IPR036866">
    <property type="entry name" value="RibonucZ/Hydroxyglut_hydro"/>
</dbReference>
<dbReference type="Proteomes" id="UP000182312">
    <property type="component" value="Unassembled WGS sequence"/>
</dbReference>
<dbReference type="InterPro" id="IPR001279">
    <property type="entry name" value="Metallo-B-lactamas"/>
</dbReference>
<dbReference type="AlphaFoldDB" id="A0A1I0TC71"/>
<dbReference type="InterPro" id="IPR044094">
    <property type="entry name" value="AtsA-like_MBL-fold"/>
</dbReference>
<name>A0A1I0TC71_9RHOB</name>
<dbReference type="OrthoDB" id="9803916at2"/>
<accession>A0A1I0TC71</accession>
<protein>
    <submittedName>
        <fullName evidence="3">Ribonuclease BN, tRNA processing enzyme</fullName>
    </submittedName>
</protein>
<dbReference type="GO" id="GO:0042781">
    <property type="term" value="F:3'-tRNA processing endoribonuclease activity"/>
    <property type="evidence" value="ECO:0007669"/>
    <property type="project" value="TreeGrafter"/>
</dbReference>
<dbReference type="SMART" id="SM00849">
    <property type="entry name" value="Lactamase_B"/>
    <property type="match status" value="1"/>
</dbReference>